<evidence type="ECO:0000313" key="4">
    <source>
        <dbReference type="Proteomes" id="UP000326396"/>
    </source>
</evidence>
<evidence type="ECO:0000256" key="1">
    <source>
        <dbReference type="SAM" id="MobiDB-lite"/>
    </source>
</evidence>
<keyword evidence="4" id="KW-1185">Reference proteome</keyword>
<evidence type="ECO:0000313" key="3">
    <source>
        <dbReference type="EMBL" id="KAD3338158.1"/>
    </source>
</evidence>
<feature type="domain" description="Reverse transcriptase" evidence="2">
    <location>
        <begin position="1"/>
        <end position="156"/>
    </location>
</feature>
<dbReference type="EMBL" id="SZYD01000016">
    <property type="protein sequence ID" value="KAD3338158.1"/>
    <property type="molecule type" value="Genomic_DNA"/>
</dbReference>
<dbReference type="Gene3D" id="3.30.70.270">
    <property type="match status" value="1"/>
</dbReference>
<dbReference type="OrthoDB" id="768353at2759"/>
<proteinExistence type="predicted"/>
<accession>A0A5N6MEI3</accession>
<comment type="caution">
    <text evidence="3">The sequence shown here is derived from an EMBL/GenBank/DDBJ whole genome shotgun (WGS) entry which is preliminary data.</text>
</comment>
<dbReference type="InterPro" id="IPR043128">
    <property type="entry name" value="Rev_trsase/Diguanyl_cyclase"/>
</dbReference>
<dbReference type="Pfam" id="PF00078">
    <property type="entry name" value="RVT_1"/>
    <property type="match status" value="1"/>
</dbReference>
<name>A0A5N6MEI3_9ASTR</name>
<reference evidence="3 4" key="1">
    <citation type="submission" date="2019-05" db="EMBL/GenBank/DDBJ databases">
        <title>Mikania micrantha, genome provides insights into the molecular mechanism of rapid growth.</title>
        <authorList>
            <person name="Liu B."/>
        </authorList>
    </citation>
    <scope>NUCLEOTIDE SEQUENCE [LARGE SCALE GENOMIC DNA]</scope>
    <source>
        <strain evidence="3">NLD-2019</strain>
        <tissue evidence="3">Leaf</tissue>
    </source>
</reference>
<organism evidence="3 4">
    <name type="scientific">Mikania micrantha</name>
    <name type="common">bitter vine</name>
    <dbReference type="NCBI Taxonomy" id="192012"/>
    <lineage>
        <taxon>Eukaryota</taxon>
        <taxon>Viridiplantae</taxon>
        <taxon>Streptophyta</taxon>
        <taxon>Embryophyta</taxon>
        <taxon>Tracheophyta</taxon>
        <taxon>Spermatophyta</taxon>
        <taxon>Magnoliopsida</taxon>
        <taxon>eudicotyledons</taxon>
        <taxon>Gunneridae</taxon>
        <taxon>Pentapetalae</taxon>
        <taxon>asterids</taxon>
        <taxon>campanulids</taxon>
        <taxon>Asterales</taxon>
        <taxon>Asteraceae</taxon>
        <taxon>Asteroideae</taxon>
        <taxon>Heliantheae alliance</taxon>
        <taxon>Eupatorieae</taxon>
        <taxon>Mikania</taxon>
    </lineage>
</organism>
<dbReference type="PANTHER" id="PTHR46238:SF8">
    <property type="entry name" value="ENDONUCLEASE_EXONUCLEASE_PHOSPHATASE DOMAIN-CONTAINING PROTEIN"/>
    <property type="match status" value="1"/>
</dbReference>
<dbReference type="PROSITE" id="PS50878">
    <property type="entry name" value="RT_POL"/>
    <property type="match status" value="1"/>
</dbReference>
<sequence length="304" mass="35173">MMMNSLLDLLVRGLRQEQDDGGGGWCSRGTKTSVRPPVGETDSFPVEVGLHQGSTLSPFLFAVILDELSKSIQEEVPWCMLFADDIVLVAENEEDLNARLEEWRLVLESKGLRISRSKTEYLYCNFSGSSEEENHVSIGDQEVPKTTKFKYLGSFVHSDGDIDSDVAHRVQACWKKWRAATSILCDKRFPEKLKGKFYRVAVRPAMMYGSDVWPIKKTQQRKLESAEMRMLRWMCGHTRLDRIRNEVIREKLEIACISDKVREGRLRWFGHVRRRNLLAPVRRVESLIVEGKRSRGRPRLTWEE</sequence>
<protein>
    <recommendedName>
        <fullName evidence="2">Reverse transcriptase domain-containing protein</fullName>
    </recommendedName>
</protein>
<feature type="region of interest" description="Disordered" evidence="1">
    <location>
        <begin position="19"/>
        <end position="39"/>
    </location>
</feature>
<dbReference type="InterPro" id="IPR000477">
    <property type="entry name" value="RT_dom"/>
</dbReference>
<dbReference type="AlphaFoldDB" id="A0A5N6MEI3"/>
<dbReference type="SUPFAM" id="SSF56672">
    <property type="entry name" value="DNA/RNA polymerases"/>
    <property type="match status" value="1"/>
</dbReference>
<dbReference type="Proteomes" id="UP000326396">
    <property type="component" value="Linkage Group LG6"/>
</dbReference>
<gene>
    <name evidence="3" type="ORF">E3N88_33679</name>
</gene>
<dbReference type="InterPro" id="IPR043502">
    <property type="entry name" value="DNA/RNA_pol_sf"/>
</dbReference>
<dbReference type="PANTHER" id="PTHR46238">
    <property type="entry name" value="REVERSE TRANSCRIPTASE DOMAIN-CONTAINING PROTEIN"/>
    <property type="match status" value="1"/>
</dbReference>
<evidence type="ECO:0000259" key="2">
    <source>
        <dbReference type="PROSITE" id="PS50878"/>
    </source>
</evidence>